<dbReference type="GO" id="GO:0046872">
    <property type="term" value="F:metal ion binding"/>
    <property type="evidence" value="ECO:0007669"/>
    <property type="project" value="UniProtKB-UniRule"/>
</dbReference>
<reference evidence="11" key="2">
    <citation type="journal article" date="2021" name="PeerJ">
        <title>Extensive microbial diversity within the chicken gut microbiome revealed by metagenomics and culture.</title>
        <authorList>
            <person name="Gilroy R."/>
            <person name="Ravi A."/>
            <person name="Getino M."/>
            <person name="Pursley I."/>
            <person name="Horton D.L."/>
            <person name="Alikhan N.F."/>
            <person name="Baker D."/>
            <person name="Gharbi K."/>
            <person name="Hall N."/>
            <person name="Watson M."/>
            <person name="Adriaenssens E.M."/>
            <person name="Foster-Nyarko E."/>
            <person name="Jarju S."/>
            <person name="Secka A."/>
            <person name="Antonio M."/>
            <person name="Oren A."/>
            <person name="Chaudhuri R.R."/>
            <person name="La Ragione R."/>
            <person name="Hildebrand F."/>
            <person name="Pallen M.J."/>
        </authorList>
    </citation>
    <scope>NUCLEOTIDE SEQUENCE</scope>
    <source>
        <strain evidence="11">CHK33-4379</strain>
    </source>
</reference>
<evidence type="ECO:0000313" key="11">
    <source>
        <dbReference type="EMBL" id="HIT58908.1"/>
    </source>
</evidence>
<dbReference type="GO" id="GO:0004109">
    <property type="term" value="F:coproporphyrinogen oxidase activity"/>
    <property type="evidence" value="ECO:0007669"/>
    <property type="project" value="InterPro"/>
</dbReference>
<dbReference type="GO" id="GO:0005737">
    <property type="term" value="C:cytoplasm"/>
    <property type="evidence" value="ECO:0007669"/>
    <property type="project" value="UniProtKB-SubCell"/>
</dbReference>
<dbReference type="InterPro" id="IPR006638">
    <property type="entry name" value="Elp3/MiaA/NifB-like_rSAM"/>
</dbReference>
<dbReference type="GO" id="GO:0051539">
    <property type="term" value="F:4 iron, 4 sulfur cluster binding"/>
    <property type="evidence" value="ECO:0007669"/>
    <property type="project" value="UniProtKB-UniRule"/>
</dbReference>
<evidence type="ECO:0000256" key="9">
    <source>
        <dbReference type="RuleBase" id="RU364116"/>
    </source>
</evidence>
<name>A0A9D1GUC7_9FIRM</name>
<dbReference type="Pfam" id="PF04055">
    <property type="entry name" value="Radical_SAM"/>
    <property type="match status" value="1"/>
</dbReference>
<keyword evidence="8 9" id="KW-0143">Chaperone</keyword>
<protein>
    <recommendedName>
        <fullName evidence="2 9">Heme chaperone HemW</fullName>
    </recommendedName>
</protein>
<keyword evidence="6 9" id="KW-0408">Iron</keyword>
<dbReference type="SFLD" id="SFLDF00288">
    <property type="entry name" value="HemN-like__clustered_with_nucl"/>
    <property type="match status" value="1"/>
</dbReference>
<dbReference type="InterPro" id="IPR058240">
    <property type="entry name" value="rSAM_sf"/>
</dbReference>
<dbReference type="SUPFAM" id="SSF102114">
    <property type="entry name" value="Radical SAM enzymes"/>
    <property type="match status" value="1"/>
</dbReference>
<dbReference type="PROSITE" id="PS51918">
    <property type="entry name" value="RADICAL_SAM"/>
    <property type="match status" value="1"/>
</dbReference>
<dbReference type="InterPro" id="IPR004559">
    <property type="entry name" value="HemW-like"/>
</dbReference>
<dbReference type="SFLD" id="SFLDF00562">
    <property type="entry name" value="HemN-like__clustered_with_heat"/>
    <property type="match status" value="1"/>
</dbReference>
<keyword evidence="4 9" id="KW-0949">S-adenosyl-L-methionine</keyword>
<proteinExistence type="inferred from homology"/>
<comment type="similarity">
    <text evidence="1">Belongs to the anaerobic coproporphyrinogen-III oxidase family. HemW subfamily.</text>
</comment>
<dbReference type="PANTHER" id="PTHR13932:SF5">
    <property type="entry name" value="RADICAL S-ADENOSYL METHIONINE DOMAIN-CONTAINING PROTEIN 1, MITOCHONDRIAL"/>
    <property type="match status" value="1"/>
</dbReference>
<dbReference type="InterPro" id="IPR034505">
    <property type="entry name" value="Coproporphyrinogen-III_oxidase"/>
</dbReference>
<dbReference type="NCBIfam" id="TIGR00539">
    <property type="entry name" value="hemN_rel"/>
    <property type="match status" value="1"/>
</dbReference>
<comment type="function">
    <text evidence="9">Probably acts as a heme chaperone, transferring heme to an unknown acceptor. Binds one molecule of heme per monomer, possibly covalently. Binds 1 [4Fe-4S] cluster. The cluster is coordinated with 3 cysteines and an exchangeable S-adenosyl-L-methionine.</text>
</comment>
<evidence type="ECO:0000256" key="2">
    <source>
        <dbReference type="ARBA" id="ARBA00017228"/>
    </source>
</evidence>
<dbReference type="InterPro" id="IPR007197">
    <property type="entry name" value="rSAM"/>
</dbReference>
<keyword evidence="5 9" id="KW-0479">Metal-binding</keyword>
<dbReference type="InterPro" id="IPR013785">
    <property type="entry name" value="Aldolase_TIM"/>
</dbReference>
<evidence type="ECO:0000256" key="4">
    <source>
        <dbReference type="ARBA" id="ARBA00022691"/>
    </source>
</evidence>
<dbReference type="EMBL" id="DVLL01000016">
    <property type="protein sequence ID" value="HIT58908.1"/>
    <property type="molecule type" value="Genomic_DNA"/>
</dbReference>
<keyword evidence="3 9" id="KW-0349">Heme</keyword>
<comment type="caution">
    <text evidence="11">The sequence shown here is derived from an EMBL/GenBank/DDBJ whole genome shotgun (WGS) entry which is preliminary data.</text>
</comment>
<dbReference type="GO" id="GO:0006779">
    <property type="term" value="P:porphyrin-containing compound biosynthetic process"/>
    <property type="evidence" value="ECO:0007669"/>
    <property type="project" value="InterPro"/>
</dbReference>
<feature type="domain" description="Radical SAM core" evidence="10">
    <location>
        <begin position="1"/>
        <end position="233"/>
    </location>
</feature>
<keyword evidence="9" id="KW-0963">Cytoplasm</keyword>
<evidence type="ECO:0000259" key="10">
    <source>
        <dbReference type="PROSITE" id="PS51918"/>
    </source>
</evidence>
<gene>
    <name evidence="11" type="primary">hemW</name>
    <name evidence="11" type="ORF">IAC39_04255</name>
</gene>
<dbReference type="InterPro" id="IPR010723">
    <property type="entry name" value="HemN_C"/>
</dbReference>
<dbReference type="Pfam" id="PF06969">
    <property type="entry name" value="HemN_C"/>
    <property type="match status" value="1"/>
</dbReference>
<dbReference type="SFLD" id="SFLDS00029">
    <property type="entry name" value="Radical_SAM"/>
    <property type="match status" value="1"/>
</dbReference>
<dbReference type="Proteomes" id="UP000824136">
    <property type="component" value="Unassembled WGS sequence"/>
</dbReference>
<evidence type="ECO:0000256" key="3">
    <source>
        <dbReference type="ARBA" id="ARBA00022617"/>
    </source>
</evidence>
<dbReference type="AlphaFoldDB" id="A0A9D1GUC7"/>
<evidence type="ECO:0000256" key="5">
    <source>
        <dbReference type="ARBA" id="ARBA00022723"/>
    </source>
</evidence>
<organism evidence="11 12">
    <name type="scientific">Candidatus Faeciplasma pullistercoris</name>
    <dbReference type="NCBI Taxonomy" id="2840800"/>
    <lineage>
        <taxon>Bacteria</taxon>
        <taxon>Bacillati</taxon>
        <taxon>Bacillota</taxon>
        <taxon>Clostridia</taxon>
        <taxon>Eubacteriales</taxon>
        <taxon>Oscillospiraceae</taxon>
        <taxon>Oscillospiraceae incertae sedis</taxon>
        <taxon>Candidatus Faeciplasma</taxon>
    </lineage>
</organism>
<keyword evidence="7 9" id="KW-0411">Iron-sulfur</keyword>
<evidence type="ECO:0000256" key="8">
    <source>
        <dbReference type="ARBA" id="ARBA00023186"/>
    </source>
</evidence>
<comment type="subcellular location">
    <subcellularLocation>
        <location evidence="9">Cytoplasm</location>
    </subcellularLocation>
</comment>
<evidence type="ECO:0000256" key="6">
    <source>
        <dbReference type="ARBA" id="ARBA00023004"/>
    </source>
</evidence>
<dbReference type="SMART" id="SM00729">
    <property type="entry name" value="Elp3"/>
    <property type="match status" value="1"/>
</dbReference>
<evidence type="ECO:0000313" key="12">
    <source>
        <dbReference type="Proteomes" id="UP000824136"/>
    </source>
</evidence>
<reference evidence="11" key="1">
    <citation type="submission" date="2020-10" db="EMBL/GenBank/DDBJ databases">
        <authorList>
            <person name="Gilroy R."/>
        </authorList>
    </citation>
    <scope>NUCLEOTIDE SEQUENCE</scope>
    <source>
        <strain evidence="11">CHK33-4379</strain>
    </source>
</reference>
<accession>A0A9D1GUC7</accession>
<sequence>MNSAGIYIHVPFCLRKCPYCAFYSVKYCADTAQRYKEAVIRNIVGYGERYRGCLPVDTVYFGGGTPSLLSPFEVSEILESIRRSYRLSPGAEITLEVNPCTVDLSHMEGYARAGINRVSIGVQSANDEELKLLGRLHNFSDAREAVIAARQAGITNISCDLMIGTPGQTLESVIDSAKKIASLGAEHISCYLLKIEEGTPYDCGKIKALVADDDLSSDMYLAVCRELRALGFERYEISNFCRPGMRSRHNMKYWLREDYLGIGPSAHSFMDGRRFYAPSELDSFISSPMQTELEEGSVDPLEEYVMLSLRLIDGLSYSELGSLGGDADAASKRAEKFVGGGLAESDGRRLWLTDKGALVSNGVILEMYLAASGEAE</sequence>
<dbReference type="SFLD" id="SFLDG01082">
    <property type="entry name" value="B12-binding_domain_containing"/>
    <property type="match status" value="1"/>
</dbReference>
<keyword evidence="9" id="KW-0004">4Fe-4S</keyword>
<dbReference type="CDD" id="cd01335">
    <property type="entry name" value="Radical_SAM"/>
    <property type="match status" value="1"/>
</dbReference>
<dbReference type="SFLD" id="SFLDG01065">
    <property type="entry name" value="anaerobic_coproporphyrinogen-I"/>
    <property type="match status" value="1"/>
</dbReference>
<dbReference type="Gene3D" id="3.20.20.70">
    <property type="entry name" value="Aldolase class I"/>
    <property type="match status" value="1"/>
</dbReference>
<dbReference type="PANTHER" id="PTHR13932">
    <property type="entry name" value="COPROPORPHYRINIGEN III OXIDASE"/>
    <property type="match status" value="1"/>
</dbReference>
<evidence type="ECO:0000256" key="7">
    <source>
        <dbReference type="ARBA" id="ARBA00023014"/>
    </source>
</evidence>
<evidence type="ECO:0000256" key="1">
    <source>
        <dbReference type="ARBA" id="ARBA00006100"/>
    </source>
</evidence>